<evidence type="ECO:0000313" key="3">
    <source>
        <dbReference type="Proteomes" id="UP001388366"/>
    </source>
</evidence>
<protein>
    <submittedName>
        <fullName evidence="2">VpsP family polysaccharide biosynthesis protein</fullName>
    </submittedName>
</protein>
<sequence>MKVSLFLILKLITACLCLYLIVIAFRWGIASTYYFQTNALLERWNDDRASLTIESYQQAKEAIEKAVNFHPEHNHYIHTQGRVLHWGIIVGAEKKSRYSDVGSLYLAATKTRPYWSETWTDLARLNAYLYGMNEKTRFYVAKSRATGRYTQHVMFTVSKIYLANWDYLSNEDKRSYILVVHDSFLKEYRLKEQLALAKKYNKLQMVCLLLYKSQYVEEANIKALKLRFCE</sequence>
<proteinExistence type="predicted"/>
<evidence type="ECO:0000256" key="1">
    <source>
        <dbReference type="SAM" id="Phobius"/>
    </source>
</evidence>
<dbReference type="RefSeq" id="WP_342883641.1">
    <property type="nucleotide sequence ID" value="NZ_JBBMQU010000009.1"/>
</dbReference>
<dbReference type="EMBL" id="JBBMQU010000009">
    <property type="protein sequence ID" value="MEM5550504.1"/>
    <property type="molecule type" value="Genomic_DNA"/>
</dbReference>
<name>A0ABU9U0E1_9GAMM</name>
<gene>
    <name evidence="2" type="ORF">WNY63_07165</name>
</gene>
<organism evidence="2 3">
    <name type="scientific">Pseudoalteromonas neustonica</name>
    <dbReference type="NCBI Taxonomy" id="1840331"/>
    <lineage>
        <taxon>Bacteria</taxon>
        <taxon>Pseudomonadati</taxon>
        <taxon>Pseudomonadota</taxon>
        <taxon>Gammaproteobacteria</taxon>
        <taxon>Alteromonadales</taxon>
        <taxon>Pseudoalteromonadaceae</taxon>
        <taxon>Pseudoalteromonas</taxon>
    </lineage>
</organism>
<keyword evidence="1" id="KW-1133">Transmembrane helix</keyword>
<evidence type="ECO:0000313" key="2">
    <source>
        <dbReference type="EMBL" id="MEM5550504.1"/>
    </source>
</evidence>
<dbReference type="Proteomes" id="UP001388366">
    <property type="component" value="Unassembled WGS sequence"/>
</dbReference>
<accession>A0ABU9U0E1</accession>
<reference evidence="2 3" key="1">
    <citation type="submission" date="2024-03" db="EMBL/GenBank/DDBJ databases">
        <title>Community enrichment and isolation of bacterial strains for fucoidan degradation.</title>
        <authorList>
            <person name="Sichert A."/>
        </authorList>
    </citation>
    <scope>NUCLEOTIDE SEQUENCE [LARGE SCALE GENOMIC DNA]</scope>
    <source>
        <strain evidence="2 3">AS81</strain>
    </source>
</reference>
<feature type="transmembrane region" description="Helical" evidence="1">
    <location>
        <begin position="7"/>
        <end position="29"/>
    </location>
</feature>
<keyword evidence="1" id="KW-0812">Transmembrane</keyword>
<keyword evidence="1" id="KW-0472">Membrane</keyword>
<dbReference type="NCBIfam" id="NF038257">
    <property type="entry name" value="exopoly_VpsP"/>
    <property type="match status" value="1"/>
</dbReference>
<keyword evidence="3" id="KW-1185">Reference proteome</keyword>
<comment type="caution">
    <text evidence="2">The sequence shown here is derived from an EMBL/GenBank/DDBJ whole genome shotgun (WGS) entry which is preliminary data.</text>
</comment>